<evidence type="ECO:0000313" key="1">
    <source>
        <dbReference type="EMBL" id="MFD2182465.1"/>
    </source>
</evidence>
<proteinExistence type="predicted"/>
<dbReference type="Proteomes" id="UP001597314">
    <property type="component" value="Unassembled WGS sequence"/>
</dbReference>
<sequence length="502" mass="52812">MSAATTEAPRLRLLAADFFERPVTLRLPFRFGVVTLREAPQVFTRVRIRLADGREGDGIAAQLMVPKWFDKSPDLTNEQNFDQLRAALAIARAQCLAAGEGTAFGLSATIEPAHRAACAAVGLNGLVASFGIAEIERAILDALARIEGVPAFALVAANRVGLTTQGAPDLAGFDLEKFLAGLTPAPSIFVRHTVGMVDALTSAETAGKRLDDGLPESLEEVVAAYGHRHFKLKVSGDIAADIARLEGIAAVIDAIADPYVVTLDGNEQYDTVDAVVALWRRMGETPRLARMVASTPHIEQPIGRARALAEPVHALAALVPVEVDESDSDLDVFPRARALGYRGVSAKSCKGFYRALINRARVAHWNAGEGATGVARAFMSAEDLTTQAGVAVQQDLALATLVGMTHVERNGHHYVDGMAGASDAEQGRFLVAHPDLYARASGRARLAIRNGAVSLGSIAAAPGLAVGAMPDLAAMRPMVVPAGLPTSVSAGPRDPVQTPVSV</sequence>
<comment type="caution">
    <text evidence="1">The sequence shown here is derived from an EMBL/GenBank/DDBJ whole genome shotgun (WGS) entry which is preliminary data.</text>
</comment>
<dbReference type="EMBL" id="JBHUIW010000009">
    <property type="protein sequence ID" value="MFD2182465.1"/>
    <property type="molecule type" value="Genomic_DNA"/>
</dbReference>
<gene>
    <name evidence="1" type="ORF">ACFSOX_09895</name>
</gene>
<dbReference type="Gene3D" id="3.20.20.120">
    <property type="entry name" value="Enolase-like C-terminal domain"/>
    <property type="match status" value="1"/>
</dbReference>
<organism evidence="1 2">
    <name type="scientific">Rhodoplanes azumiensis</name>
    <dbReference type="NCBI Taxonomy" id="1897628"/>
    <lineage>
        <taxon>Bacteria</taxon>
        <taxon>Pseudomonadati</taxon>
        <taxon>Pseudomonadota</taxon>
        <taxon>Alphaproteobacteria</taxon>
        <taxon>Hyphomicrobiales</taxon>
        <taxon>Nitrobacteraceae</taxon>
        <taxon>Rhodoplanes</taxon>
    </lineage>
</organism>
<dbReference type="RefSeq" id="WP_378477644.1">
    <property type="nucleotide sequence ID" value="NZ_JBHUIW010000009.1"/>
</dbReference>
<name>A0ABW5AJT2_9BRAD</name>
<reference evidence="2" key="1">
    <citation type="journal article" date="2019" name="Int. J. Syst. Evol. Microbiol.">
        <title>The Global Catalogue of Microorganisms (GCM) 10K type strain sequencing project: providing services to taxonomists for standard genome sequencing and annotation.</title>
        <authorList>
            <consortium name="The Broad Institute Genomics Platform"/>
            <consortium name="The Broad Institute Genome Sequencing Center for Infectious Disease"/>
            <person name="Wu L."/>
            <person name="Ma J."/>
        </authorList>
    </citation>
    <scope>NUCLEOTIDE SEQUENCE [LARGE SCALE GENOMIC DNA]</scope>
    <source>
        <strain evidence="2">CGMCC 1.6774</strain>
    </source>
</reference>
<keyword evidence="2" id="KW-1185">Reference proteome</keyword>
<dbReference type="SUPFAM" id="SSF51604">
    <property type="entry name" value="Enolase C-terminal domain-like"/>
    <property type="match status" value="1"/>
</dbReference>
<dbReference type="InterPro" id="IPR036849">
    <property type="entry name" value="Enolase-like_C_sf"/>
</dbReference>
<protein>
    <submittedName>
        <fullName evidence="1">Mandelate racemase</fullName>
    </submittedName>
</protein>
<evidence type="ECO:0000313" key="2">
    <source>
        <dbReference type="Proteomes" id="UP001597314"/>
    </source>
</evidence>
<accession>A0ABW5AJT2</accession>